<dbReference type="PANTHER" id="PTHR43717">
    <property type="entry name" value="ANAEROBIC NITRIC OXIDE REDUCTASE FLAVORUBREDOXIN"/>
    <property type="match status" value="1"/>
</dbReference>
<dbReference type="PROSITE" id="PS50902">
    <property type="entry name" value="FLAVODOXIN_LIKE"/>
    <property type="match status" value="1"/>
</dbReference>
<dbReference type="InterPro" id="IPR029039">
    <property type="entry name" value="Flavoprotein-like_sf"/>
</dbReference>
<dbReference type="SUPFAM" id="SSF52218">
    <property type="entry name" value="Flavoproteins"/>
    <property type="match status" value="1"/>
</dbReference>
<sequence length="160" mass="17318">MAERVMGLVKVLVTFESKYGNTRLVAEKILEGMKKVKGVRAELVEIKGVDLHRVQDYDAILIGTPNHIGGPTRGVKKFVDELGKIGLSGKTFLAFDTYLGGDCGKAVKKLEKRIAEKIPGAKVLTPGLSVKVQGMRGPVSEEELARAVEFGRRTAAQLKG</sequence>
<dbReference type="GO" id="GO:0010181">
    <property type="term" value="F:FMN binding"/>
    <property type="evidence" value="ECO:0007669"/>
    <property type="project" value="InterPro"/>
</dbReference>
<evidence type="ECO:0000313" key="3">
    <source>
        <dbReference type="Proteomes" id="UP000074294"/>
    </source>
</evidence>
<gene>
    <name evidence="2" type="ORF">APZ16_03345</name>
</gene>
<accession>A0A147JSC5</accession>
<dbReference type="Pfam" id="PF00258">
    <property type="entry name" value="Flavodoxin_1"/>
    <property type="match status" value="1"/>
</dbReference>
<protein>
    <recommendedName>
        <fullName evidence="1">Flavodoxin-like domain-containing protein</fullName>
    </recommendedName>
</protein>
<organism evidence="2 3">
    <name type="scientific">Hadarchaeum yellowstonense</name>
    <dbReference type="NCBI Taxonomy" id="1776334"/>
    <lineage>
        <taxon>Archaea</taxon>
        <taxon>Methanobacteriati</taxon>
        <taxon>Candidatus Hadarchaeota</taxon>
        <taxon>Candidatus Hadarchaeia</taxon>
        <taxon>Candidatus Hadarchaeales</taxon>
        <taxon>Candidatus Hadarchaeaceae</taxon>
        <taxon>Candidatus Hadarchaeum</taxon>
    </lineage>
</organism>
<dbReference type="EMBL" id="LQMQ01000065">
    <property type="protein sequence ID" value="KUO39391.1"/>
    <property type="molecule type" value="Genomic_DNA"/>
</dbReference>
<dbReference type="AlphaFoldDB" id="A0A147JSC5"/>
<dbReference type="InterPro" id="IPR008254">
    <property type="entry name" value="Flavodoxin/NO_synth"/>
</dbReference>
<dbReference type="STRING" id="1776334.APZ16_03345"/>
<name>A0A147JSC5_HADYE</name>
<feature type="domain" description="Flavodoxin-like" evidence="1">
    <location>
        <begin position="11"/>
        <end position="155"/>
    </location>
</feature>
<evidence type="ECO:0000259" key="1">
    <source>
        <dbReference type="PROSITE" id="PS50902"/>
    </source>
</evidence>
<evidence type="ECO:0000313" key="2">
    <source>
        <dbReference type="EMBL" id="KUO39391.1"/>
    </source>
</evidence>
<reference evidence="2 3" key="1">
    <citation type="journal article" date="2016" name="Nat. Microbiol.">
        <title>Genomic inference of the metabolism of cosmopolitan subsurface Archaea, Hadesarchaea.</title>
        <authorList>
            <person name="Baker B.J."/>
            <person name="Saw J.H."/>
            <person name="Lind A.E."/>
            <person name="Lazar C.S."/>
            <person name="Hinrichs K.-U."/>
            <person name="Teske A.P."/>
            <person name="Ettema T.J."/>
        </authorList>
    </citation>
    <scope>NUCLEOTIDE SEQUENCE [LARGE SCALE GENOMIC DNA]</scope>
</reference>
<proteinExistence type="predicted"/>
<comment type="caution">
    <text evidence="2">The sequence shown here is derived from an EMBL/GenBank/DDBJ whole genome shotgun (WGS) entry which is preliminary data.</text>
</comment>
<dbReference type="PANTHER" id="PTHR43717:SF1">
    <property type="entry name" value="ANAEROBIC NITRIC OXIDE REDUCTASE FLAVORUBREDOXIN"/>
    <property type="match status" value="1"/>
</dbReference>
<dbReference type="Proteomes" id="UP000074294">
    <property type="component" value="Unassembled WGS sequence"/>
</dbReference>
<dbReference type="Gene3D" id="3.40.50.360">
    <property type="match status" value="1"/>
</dbReference>